<evidence type="ECO:0000313" key="2">
    <source>
        <dbReference type="Proteomes" id="UP000824890"/>
    </source>
</evidence>
<dbReference type="Proteomes" id="UP000824890">
    <property type="component" value="Unassembled WGS sequence"/>
</dbReference>
<gene>
    <name evidence="1" type="ORF">HID58_056658</name>
</gene>
<accession>A0ABQ8ANT4</accession>
<organism evidence="1 2">
    <name type="scientific">Brassica napus</name>
    <name type="common">Rape</name>
    <dbReference type="NCBI Taxonomy" id="3708"/>
    <lineage>
        <taxon>Eukaryota</taxon>
        <taxon>Viridiplantae</taxon>
        <taxon>Streptophyta</taxon>
        <taxon>Embryophyta</taxon>
        <taxon>Tracheophyta</taxon>
        <taxon>Spermatophyta</taxon>
        <taxon>Magnoliopsida</taxon>
        <taxon>eudicotyledons</taxon>
        <taxon>Gunneridae</taxon>
        <taxon>Pentapetalae</taxon>
        <taxon>rosids</taxon>
        <taxon>malvids</taxon>
        <taxon>Brassicales</taxon>
        <taxon>Brassicaceae</taxon>
        <taxon>Brassiceae</taxon>
        <taxon>Brassica</taxon>
    </lineage>
</organism>
<protein>
    <submittedName>
        <fullName evidence="1">Uncharacterized protein</fullName>
    </submittedName>
</protein>
<reference evidence="1 2" key="1">
    <citation type="submission" date="2021-05" db="EMBL/GenBank/DDBJ databases">
        <title>Genome Assembly of Synthetic Allotetraploid Brassica napus Reveals Homoeologous Exchanges between Subgenomes.</title>
        <authorList>
            <person name="Davis J.T."/>
        </authorList>
    </citation>
    <scope>NUCLEOTIDE SEQUENCE [LARGE SCALE GENOMIC DNA]</scope>
    <source>
        <strain evidence="2">cv. Da-Ae</strain>
        <tissue evidence="1">Seedling</tissue>
    </source>
</reference>
<keyword evidence="2" id="KW-1185">Reference proteome</keyword>
<comment type="caution">
    <text evidence="1">The sequence shown here is derived from an EMBL/GenBank/DDBJ whole genome shotgun (WGS) entry which is preliminary data.</text>
</comment>
<evidence type="ECO:0000313" key="1">
    <source>
        <dbReference type="EMBL" id="KAH0894229.1"/>
    </source>
</evidence>
<name>A0ABQ8ANT4_BRANA</name>
<dbReference type="EMBL" id="JAGKQM010000013">
    <property type="protein sequence ID" value="KAH0894229.1"/>
    <property type="molecule type" value="Genomic_DNA"/>
</dbReference>
<proteinExistence type="predicted"/>
<sequence>MGFAFGEPWFSPSFASKGAFLCFLRSIMSSSFEVAVFCLIFDKVLYSFFCLFLQSYEEYVEIHSRCMRQLGLPVRSSLAASYSRNLVSFCAGDSTITCLQVKQMMGPGNHLGQQTHGFWAKSGLCSNTLNNCFNQELDGSSNIIAAVSTGSIIGVYSPYESNDISTVNELLSLSLSTWPLRKDTQCLCCTVGFTGAAKSRNGMHKPLDFYCKPFSDYMVPLKFPIDA</sequence>